<gene>
    <name evidence="1" type="ORF">E2C01_086881</name>
</gene>
<dbReference type="Proteomes" id="UP000324222">
    <property type="component" value="Unassembled WGS sequence"/>
</dbReference>
<dbReference type="AlphaFoldDB" id="A0A5B7J205"/>
<keyword evidence="2" id="KW-1185">Reference proteome</keyword>
<organism evidence="1 2">
    <name type="scientific">Portunus trituberculatus</name>
    <name type="common">Swimming crab</name>
    <name type="synonym">Neptunus trituberculatus</name>
    <dbReference type="NCBI Taxonomy" id="210409"/>
    <lineage>
        <taxon>Eukaryota</taxon>
        <taxon>Metazoa</taxon>
        <taxon>Ecdysozoa</taxon>
        <taxon>Arthropoda</taxon>
        <taxon>Crustacea</taxon>
        <taxon>Multicrustacea</taxon>
        <taxon>Malacostraca</taxon>
        <taxon>Eumalacostraca</taxon>
        <taxon>Eucarida</taxon>
        <taxon>Decapoda</taxon>
        <taxon>Pleocyemata</taxon>
        <taxon>Brachyura</taxon>
        <taxon>Eubrachyura</taxon>
        <taxon>Portunoidea</taxon>
        <taxon>Portunidae</taxon>
        <taxon>Portuninae</taxon>
        <taxon>Portunus</taxon>
    </lineage>
</organism>
<sequence>MEAPRHSRIHRGGLDQKYVRVLHNGTQKAKEEVEVEEEEEECM</sequence>
<proteinExistence type="predicted"/>
<comment type="caution">
    <text evidence="1">The sequence shown here is derived from an EMBL/GenBank/DDBJ whole genome shotgun (WGS) entry which is preliminary data.</text>
</comment>
<protein>
    <submittedName>
        <fullName evidence="1">Uncharacterized protein</fullName>
    </submittedName>
</protein>
<dbReference type="EMBL" id="VSRR010089098">
    <property type="protein sequence ID" value="MPC91821.1"/>
    <property type="molecule type" value="Genomic_DNA"/>
</dbReference>
<evidence type="ECO:0000313" key="1">
    <source>
        <dbReference type="EMBL" id="MPC91821.1"/>
    </source>
</evidence>
<evidence type="ECO:0000313" key="2">
    <source>
        <dbReference type="Proteomes" id="UP000324222"/>
    </source>
</evidence>
<name>A0A5B7J205_PORTR</name>
<reference evidence="1 2" key="1">
    <citation type="submission" date="2019-05" db="EMBL/GenBank/DDBJ databases">
        <title>Another draft genome of Portunus trituberculatus and its Hox gene families provides insights of decapod evolution.</title>
        <authorList>
            <person name="Jeong J.-H."/>
            <person name="Song I."/>
            <person name="Kim S."/>
            <person name="Choi T."/>
            <person name="Kim D."/>
            <person name="Ryu S."/>
            <person name="Kim W."/>
        </authorList>
    </citation>
    <scope>NUCLEOTIDE SEQUENCE [LARGE SCALE GENOMIC DNA]</scope>
    <source>
        <tissue evidence="1">Muscle</tissue>
    </source>
</reference>
<accession>A0A5B7J205</accession>